<feature type="compositionally biased region" description="Basic residues" evidence="1">
    <location>
        <begin position="128"/>
        <end position="150"/>
    </location>
</feature>
<feature type="domain" description="C-type lectin" evidence="3">
    <location>
        <begin position="178"/>
        <end position="309"/>
    </location>
</feature>
<organism evidence="4 5">
    <name type="scientific">Mesorhabditis belari</name>
    <dbReference type="NCBI Taxonomy" id="2138241"/>
    <lineage>
        <taxon>Eukaryota</taxon>
        <taxon>Metazoa</taxon>
        <taxon>Ecdysozoa</taxon>
        <taxon>Nematoda</taxon>
        <taxon>Chromadorea</taxon>
        <taxon>Rhabditida</taxon>
        <taxon>Rhabditina</taxon>
        <taxon>Rhabditomorpha</taxon>
        <taxon>Rhabditoidea</taxon>
        <taxon>Rhabditidae</taxon>
        <taxon>Mesorhabditinae</taxon>
        <taxon>Mesorhabditis</taxon>
    </lineage>
</organism>
<dbReference type="PANTHER" id="PTHR31936:SF5">
    <property type="entry name" value="VENOM PROTEIN"/>
    <property type="match status" value="1"/>
</dbReference>
<keyword evidence="4" id="KW-1185">Reference proteome</keyword>
<evidence type="ECO:0000256" key="1">
    <source>
        <dbReference type="SAM" id="MobiDB-lite"/>
    </source>
</evidence>
<accession>A0AAF3F1H6</accession>
<dbReference type="PROSITE" id="PS50041">
    <property type="entry name" value="C_TYPE_LECTIN_2"/>
    <property type="match status" value="1"/>
</dbReference>
<dbReference type="Gene3D" id="3.10.100.10">
    <property type="entry name" value="Mannose-Binding Protein A, subunit A"/>
    <property type="match status" value="1"/>
</dbReference>
<keyword evidence="2" id="KW-0732">Signal</keyword>
<evidence type="ECO:0000313" key="5">
    <source>
        <dbReference type="WBParaSite" id="MBELARI_LOCUS20353"/>
    </source>
</evidence>
<dbReference type="SMART" id="SM00034">
    <property type="entry name" value="CLECT"/>
    <property type="match status" value="1"/>
</dbReference>
<dbReference type="SUPFAM" id="SSF82895">
    <property type="entry name" value="TSP-1 type 1 repeat"/>
    <property type="match status" value="1"/>
</dbReference>
<evidence type="ECO:0000313" key="4">
    <source>
        <dbReference type="Proteomes" id="UP000887575"/>
    </source>
</evidence>
<protein>
    <recommendedName>
        <fullName evidence="3">C-type lectin domain-containing protein</fullName>
    </recommendedName>
</protein>
<dbReference type="Proteomes" id="UP000887575">
    <property type="component" value="Unassembled WGS sequence"/>
</dbReference>
<feature type="region of interest" description="Disordered" evidence="1">
    <location>
        <begin position="128"/>
        <end position="156"/>
    </location>
</feature>
<dbReference type="InterPro" id="IPR001304">
    <property type="entry name" value="C-type_lectin-like"/>
</dbReference>
<dbReference type="InterPro" id="IPR016186">
    <property type="entry name" value="C-type_lectin-like/link_sf"/>
</dbReference>
<evidence type="ECO:0000256" key="2">
    <source>
        <dbReference type="SAM" id="SignalP"/>
    </source>
</evidence>
<sequence>MLSISSAVFLLIGSIHSLAPCTKCPAKGIFSKWKDSTSCTKTCGLYGSKMQKRTCTSMGFGCPCNGPLTRKVPCPDSLCDFPENTCAAGYKKIKNEADGIYYCGEVVLPTDDKATPCKLTHQFTTKKSTTKKPTTKRPTTKKPTTRKPTTKKPPSGCVSHNPIKYANCAAVGNGFTNIGGSCYKVVVVNGNRAAAIAACKNAHANANLGTIRCKAENTGTYQLSQDIAVNDCSNVDYGDNYLFQMWIGLNNENDPNGVSWVNGGNSTYRNWSPNEPNNGDLQGAEPSTQMYINWFMDSTNEIVAGAWNDYSPAATTCAALCEVLTKTSGKTCGALPC</sequence>
<dbReference type="WBParaSite" id="MBELARI_LOCUS20353">
    <property type="protein sequence ID" value="MBELARI_LOCUS20353"/>
    <property type="gene ID" value="MBELARI_LOCUS20353"/>
</dbReference>
<dbReference type="InterPro" id="IPR000884">
    <property type="entry name" value="TSP1_rpt"/>
</dbReference>
<dbReference type="Gene3D" id="2.20.100.10">
    <property type="entry name" value="Thrombospondin type-1 (TSP1) repeat"/>
    <property type="match status" value="1"/>
</dbReference>
<feature type="chain" id="PRO_5042250127" description="C-type lectin domain-containing protein" evidence="2">
    <location>
        <begin position="18"/>
        <end position="337"/>
    </location>
</feature>
<evidence type="ECO:0000259" key="3">
    <source>
        <dbReference type="PROSITE" id="PS50041"/>
    </source>
</evidence>
<dbReference type="AlphaFoldDB" id="A0AAF3F1H6"/>
<dbReference type="PROSITE" id="PS50092">
    <property type="entry name" value="TSP1"/>
    <property type="match status" value="1"/>
</dbReference>
<proteinExistence type="predicted"/>
<dbReference type="SUPFAM" id="SSF56436">
    <property type="entry name" value="C-type lectin-like"/>
    <property type="match status" value="1"/>
</dbReference>
<dbReference type="InterPro" id="IPR036383">
    <property type="entry name" value="TSP1_rpt_sf"/>
</dbReference>
<dbReference type="PANTHER" id="PTHR31936">
    <property type="entry name" value="PROTEIN CBG18744"/>
    <property type="match status" value="1"/>
</dbReference>
<dbReference type="InterPro" id="IPR016187">
    <property type="entry name" value="CTDL_fold"/>
</dbReference>
<feature type="signal peptide" evidence="2">
    <location>
        <begin position="1"/>
        <end position="17"/>
    </location>
</feature>
<reference evidence="5" key="1">
    <citation type="submission" date="2024-02" db="UniProtKB">
        <authorList>
            <consortium name="WormBaseParasite"/>
        </authorList>
    </citation>
    <scope>IDENTIFICATION</scope>
</reference>
<name>A0AAF3F1H6_9BILA</name>